<comment type="caution">
    <text evidence="5">The sequence shown here is derived from an EMBL/GenBank/DDBJ whole genome shotgun (WGS) entry which is preliminary data.</text>
</comment>
<dbReference type="InterPro" id="IPR036390">
    <property type="entry name" value="WH_DNA-bd_sf"/>
</dbReference>
<protein>
    <submittedName>
        <fullName evidence="5">BlaI family transcriptional regulator</fullName>
    </submittedName>
</protein>
<evidence type="ECO:0000256" key="3">
    <source>
        <dbReference type="ARBA" id="ARBA00023125"/>
    </source>
</evidence>
<keyword evidence="2" id="KW-0805">Transcription regulation</keyword>
<dbReference type="Gene3D" id="1.10.10.10">
    <property type="entry name" value="Winged helix-like DNA-binding domain superfamily/Winged helix DNA-binding domain"/>
    <property type="match status" value="1"/>
</dbReference>
<dbReference type="EMBL" id="BDQM01000007">
    <property type="protein sequence ID" value="GAW95609.1"/>
    <property type="molecule type" value="Genomic_DNA"/>
</dbReference>
<evidence type="ECO:0000313" key="5">
    <source>
        <dbReference type="EMBL" id="GAW95609.1"/>
    </source>
</evidence>
<sequence length="136" mass="15536">MTEISNAEFEVLAALWQNHPASANDIIAKLNDSANDSGSVDKNQDKQWHEKTVKTLLNRLVKKQAISFEKQQRHYIYSPLLERETYTQNESKSLIERMFSGKLAPLVAGFAKQNELNKDDISALKSLISDWEKNND</sequence>
<keyword evidence="3" id="KW-0238">DNA-binding</keyword>
<accession>A0ABQ0MTA9</accession>
<evidence type="ECO:0000256" key="1">
    <source>
        <dbReference type="ARBA" id="ARBA00011046"/>
    </source>
</evidence>
<keyword evidence="6" id="KW-1185">Reference proteome</keyword>
<dbReference type="SUPFAM" id="SSF46785">
    <property type="entry name" value="Winged helix' DNA-binding domain"/>
    <property type="match status" value="1"/>
</dbReference>
<dbReference type="Proteomes" id="UP000197068">
    <property type="component" value="Unassembled WGS sequence"/>
</dbReference>
<reference evidence="5 6" key="1">
    <citation type="submission" date="2017-06" db="EMBL/GenBank/DDBJ databases">
        <title>Whole Genome Sequences of Colwellia marinimaniae MTCD1.</title>
        <authorList>
            <person name="Kusumoto H."/>
            <person name="Inoue M."/>
            <person name="Tanikawa K."/>
            <person name="Maeji H."/>
            <person name="Cameron J.H."/>
            <person name="Bartlett D.H."/>
        </authorList>
    </citation>
    <scope>NUCLEOTIDE SEQUENCE [LARGE SCALE GENOMIC DNA]</scope>
    <source>
        <strain evidence="5 6">MTCD1</strain>
    </source>
</reference>
<dbReference type="PIRSF" id="PIRSF019455">
    <property type="entry name" value="CopR_AtkY"/>
    <property type="match status" value="1"/>
</dbReference>
<name>A0ABQ0MTA9_9GAMM</name>
<evidence type="ECO:0000256" key="4">
    <source>
        <dbReference type="ARBA" id="ARBA00023163"/>
    </source>
</evidence>
<dbReference type="InterPro" id="IPR005650">
    <property type="entry name" value="BlaI_family"/>
</dbReference>
<organism evidence="5 6">
    <name type="scientific">Colwellia marinimaniae</name>
    <dbReference type="NCBI Taxonomy" id="1513592"/>
    <lineage>
        <taxon>Bacteria</taxon>
        <taxon>Pseudomonadati</taxon>
        <taxon>Pseudomonadota</taxon>
        <taxon>Gammaproteobacteria</taxon>
        <taxon>Alteromonadales</taxon>
        <taxon>Colwelliaceae</taxon>
        <taxon>Colwellia</taxon>
    </lineage>
</organism>
<gene>
    <name evidence="5" type="ORF">MTCD1_01212</name>
</gene>
<dbReference type="Gene3D" id="1.10.4040.10">
    <property type="entry name" value="Penicillinase repressor domain"/>
    <property type="match status" value="1"/>
</dbReference>
<proteinExistence type="inferred from homology"/>
<dbReference type="Pfam" id="PF03965">
    <property type="entry name" value="Penicillinase_R"/>
    <property type="match status" value="1"/>
</dbReference>
<keyword evidence="4" id="KW-0804">Transcription</keyword>
<dbReference type="InterPro" id="IPR036388">
    <property type="entry name" value="WH-like_DNA-bd_sf"/>
</dbReference>
<comment type="similarity">
    <text evidence="1">Belongs to the BlaI transcriptional regulatory family.</text>
</comment>
<evidence type="ECO:0000313" key="6">
    <source>
        <dbReference type="Proteomes" id="UP000197068"/>
    </source>
</evidence>
<evidence type="ECO:0000256" key="2">
    <source>
        <dbReference type="ARBA" id="ARBA00023015"/>
    </source>
</evidence>
<dbReference type="RefSeq" id="WP_057179840.1">
    <property type="nucleotide sequence ID" value="NZ_BDQM01000007.1"/>
</dbReference>